<organism evidence="2">
    <name type="scientific">Herbaspirillum huttiense subsp. nephrolepidis</name>
    <dbReference type="NCBI Taxonomy" id="3075126"/>
    <lineage>
        <taxon>Bacteria</taxon>
        <taxon>Pseudomonadati</taxon>
        <taxon>Pseudomonadota</taxon>
        <taxon>Betaproteobacteria</taxon>
        <taxon>Burkholderiales</taxon>
        <taxon>Oxalobacteraceae</taxon>
        <taxon>Herbaspirillum</taxon>
    </lineage>
</organism>
<keyword evidence="1" id="KW-0812">Transmembrane</keyword>
<name>A0AAE4GG69_9BURK</name>
<proteinExistence type="predicted"/>
<sequence length="145" mass="15974">MELTSEQIKNRLVAVLMPILLTGFLYGIVTGKNVGPTHEQLAIMKAEMKWITQGQNANLEIHSRRELSKSGVASSNLIVDPELWRSPSKENLEAHGWKLLSKGAYCKEGIQLEIHSSTYMGKAAVYVSMRYDAATSDACEALAPP</sequence>
<comment type="caution">
    <text evidence="2">The sequence shown here is derived from an EMBL/GenBank/DDBJ whole genome shotgun (WGS) entry which is preliminary data.</text>
</comment>
<reference evidence="2" key="1">
    <citation type="submission" date="2023-02" db="EMBL/GenBank/DDBJ databases">
        <title>Description of Herbaspirillum huttiense subsp. nephrolepsisexaltata and Herbaspirillum huttiense subsp. lycopersicon.</title>
        <authorList>
            <person name="Poudel M."/>
            <person name="Sharma A."/>
            <person name="Goss E."/>
            <person name="Tapia J.H."/>
            <person name="Harmon C.M."/>
            <person name="Jones J.B."/>
        </authorList>
    </citation>
    <scope>NUCLEOTIDE SEQUENCE</scope>
    <source>
        <strain evidence="2">NC40101</strain>
    </source>
</reference>
<evidence type="ECO:0000256" key="1">
    <source>
        <dbReference type="SAM" id="Phobius"/>
    </source>
</evidence>
<protein>
    <submittedName>
        <fullName evidence="2">Uncharacterized protein</fullName>
    </submittedName>
</protein>
<keyword evidence="1" id="KW-1133">Transmembrane helix</keyword>
<dbReference type="RefSeq" id="WP_310838538.1">
    <property type="nucleotide sequence ID" value="NZ_JAVLSM010000016.1"/>
</dbReference>
<dbReference type="EMBL" id="JAVRAA010000024">
    <property type="protein sequence ID" value="MDT0340580.1"/>
    <property type="molecule type" value="Genomic_DNA"/>
</dbReference>
<accession>A0AAE4GG69</accession>
<keyword evidence="1" id="KW-0472">Membrane</keyword>
<feature type="transmembrane region" description="Helical" evidence="1">
    <location>
        <begin position="12"/>
        <end position="29"/>
    </location>
</feature>
<evidence type="ECO:0000313" key="2">
    <source>
        <dbReference type="EMBL" id="MDT0340580.1"/>
    </source>
</evidence>
<dbReference type="AlphaFoldDB" id="A0AAE4GG69"/>
<gene>
    <name evidence="2" type="ORF">RJN63_27365</name>
</gene>